<proteinExistence type="predicted"/>
<dbReference type="InterPro" id="IPR013767">
    <property type="entry name" value="PAS_fold"/>
</dbReference>
<comment type="subunit">
    <text evidence="10">At low DSF concentrations, interacts with RpfF.</text>
</comment>
<evidence type="ECO:0000256" key="13">
    <source>
        <dbReference type="SAM" id="Coils"/>
    </source>
</evidence>
<dbReference type="InterPro" id="IPR003661">
    <property type="entry name" value="HisK_dim/P_dom"/>
</dbReference>
<dbReference type="SUPFAM" id="SSF47384">
    <property type="entry name" value="Homodimeric domain of signal transducing histidine kinase"/>
    <property type="match status" value="1"/>
</dbReference>
<dbReference type="GO" id="GO:0000155">
    <property type="term" value="F:phosphorelay sensor kinase activity"/>
    <property type="evidence" value="ECO:0007669"/>
    <property type="project" value="InterPro"/>
</dbReference>
<keyword evidence="4 12" id="KW-0597">Phosphoprotein</keyword>
<dbReference type="InterPro" id="IPR003660">
    <property type="entry name" value="HAMP_dom"/>
</dbReference>
<evidence type="ECO:0000259" key="15">
    <source>
        <dbReference type="PROSITE" id="PS50109"/>
    </source>
</evidence>
<dbReference type="PRINTS" id="PR00344">
    <property type="entry name" value="BCTRLSENSOR"/>
</dbReference>
<evidence type="ECO:0000256" key="14">
    <source>
        <dbReference type="SAM" id="Phobius"/>
    </source>
</evidence>
<comment type="subcellular location">
    <subcellularLocation>
        <location evidence="2">Membrane</location>
    </subcellularLocation>
</comment>
<feature type="modified residue" description="4-aspartylphosphate" evidence="12">
    <location>
        <position position="934"/>
    </location>
</feature>
<dbReference type="KEGG" id="dhy:DESAM_21513"/>
<keyword evidence="14" id="KW-0812">Transmembrane</keyword>
<dbReference type="Pfam" id="PF02518">
    <property type="entry name" value="HATPase_c"/>
    <property type="match status" value="1"/>
</dbReference>
<dbReference type="CDD" id="cd16922">
    <property type="entry name" value="HATPase_EvgS-ArcB-TorS-like"/>
    <property type="match status" value="1"/>
</dbReference>
<dbReference type="CDD" id="cd17546">
    <property type="entry name" value="REC_hyHK_CKI1_RcsC-like"/>
    <property type="match status" value="1"/>
</dbReference>
<evidence type="ECO:0000256" key="7">
    <source>
        <dbReference type="ARBA" id="ARBA00022777"/>
    </source>
</evidence>
<dbReference type="SUPFAM" id="SSF55785">
    <property type="entry name" value="PYP-like sensor domain (PAS domain)"/>
    <property type="match status" value="1"/>
</dbReference>
<evidence type="ECO:0000259" key="17">
    <source>
        <dbReference type="PROSITE" id="PS50112"/>
    </source>
</evidence>
<accession>L0RC67</accession>
<feature type="domain" description="PAS" evidence="17">
    <location>
        <begin position="336"/>
        <end position="406"/>
    </location>
</feature>
<evidence type="ECO:0000259" key="16">
    <source>
        <dbReference type="PROSITE" id="PS50110"/>
    </source>
</evidence>
<comment type="catalytic activity">
    <reaction evidence="1">
        <text>ATP + protein L-histidine = ADP + protein N-phospho-L-histidine.</text>
        <dbReference type="EC" id="2.7.13.3"/>
    </reaction>
</comment>
<dbReference type="Gene3D" id="6.10.340.10">
    <property type="match status" value="1"/>
</dbReference>
<dbReference type="PANTHER" id="PTHR45339">
    <property type="entry name" value="HYBRID SIGNAL TRANSDUCTION HISTIDINE KINASE J"/>
    <property type="match status" value="1"/>
</dbReference>
<dbReference type="InterPro" id="IPR005467">
    <property type="entry name" value="His_kinase_dom"/>
</dbReference>
<keyword evidence="6" id="KW-0547">Nucleotide-binding</keyword>
<dbReference type="SMART" id="SM00091">
    <property type="entry name" value="PAS"/>
    <property type="match status" value="1"/>
</dbReference>
<dbReference type="SMART" id="SM00448">
    <property type="entry name" value="REC"/>
    <property type="match status" value="1"/>
</dbReference>
<evidence type="ECO:0000256" key="12">
    <source>
        <dbReference type="PROSITE-ProRule" id="PRU00169"/>
    </source>
</evidence>
<dbReference type="NCBIfam" id="TIGR00229">
    <property type="entry name" value="sensory_box"/>
    <property type="match status" value="1"/>
</dbReference>
<dbReference type="OrthoDB" id="9810730at2"/>
<keyword evidence="7 20" id="KW-0418">Kinase</keyword>
<feature type="domain" description="Response regulatory" evidence="16">
    <location>
        <begin position="885"/>
        <end position="1004"/>
    </location>
</feature>
<dbReference type="GO" id="GO:0006355">
    <property type="term" value="P:regulation of DNA-templated transcription"/>
    <property type="evidence" value="ECO:0007669"/>
    <property type="project" value="InterPro"/>
</dbReference>
<feature type="domain" description="HAMP" evidence="19">
    <location>
        <begin position="283"/>
        <end position="336"/>
    </location>
</feature>
<dbReference type="SUPFAM" id="SSF55874">
    <property type="entry name" value="ATPase domain of HSP90 chaperone/DNA topoisomerase II/histidine kinase"/>
    <property type="match status" value="1"/>
</dbReference>
<keyword evidence="13" id="KW-0175">Coiled coil</keyword>
<dbReference type="GO" id="GO:0005524">
    <property type="term" value="F:ATP binding"/>
    <property type="evidence" value="ECO:0007669"/>
    <property type="project" value="UniProtKB-KW"/>
</dbReference>
<feature type="transmembrane region" description="Helical" evidence="14">
    <location>
        <begin position="260"/>
        <end position="281"/>
    </location>
</feature>
<dbReference type="Gene3D" id="3.30.450.20">
    <property type="entry name" value="PAS domain"/>
    <property type="match status" value="1"/>
</dbReference>
<dbReference type="InterPro" id="IPR003594">
    <property type="entry name" value="HATPase_dom"/>
</dbReference>
<dbReference type="SMART" id="SM00388">
    <property type="entry name" value="HisKA"/>
    <property type="match status" value="1"/>
</dbReference>
<evidence type="ECO:0000256" key="3">
    <source>
        <dbReference type="ARBA" id="ARBA00012438"/>
    </source>
</evidence>
<keyword evidence="5" id="KW-0808">Transferase</keyword>
<dbReference type="EC" id="2.7.13.3" evidence="3"/>
<dbReference type="PROSITE" id="PS50109">
    <property type="entry name" value="HIS_KIN"/>
    <property type="match status" value="1"/>
</dbReference>
<dbReference type="PANTHER" id="PTHR45339:SF1">
    <property type="entry name" value="HYBRID SIGNAL TRANSDUCTION HISTIDINE KINASE J"/>
    <property type="match status" value="1"/>
</dbReference>
<dbReference type="Gene3D" id="3.40.50.2300">
    <property type="match status" value="1"/>
</dbReference>
<dbReference type="CDD" id="cd00130">
    <property type="entry name" value="PAS"/>
    <property type="match status" value="1"/>
</dbReference>
<protein>
    <recommendedName>
        <fullName evidence="11">Sensory/regulatory protein RpfC</fullName>
        <ecNumber evidence="3">2.7.13.3</ecNumber>
    </recommendedName>
</protein>
<dbReference type="InterPro" id="IPR004358">
    <property type="entry name" value="Sig_transdc_His_kin-like_C"/>
</dbReference>
<evidence type="ECO:0000256" key="11">
    <source>
        <dbReference type="ARBA" id="ARBA00068150"/>
    </source>
</evidence>
<dbReference type="PROSITE" id="PS50112">
    <property type="entry name" value="PAS"/>
    <property type="match status" value="1"/>
</dbReference>
<evidence type="ECO:0000256" key="8">
    <source>
        <dbReference type="ARBA" id="ARBA00022840"/>
    </source>
</evidence>
<dbReference type="SMART" id="SM00387">
    <property type="entry name" value="HATPase_c"/>
    <property type="match status" value="1"/>
</dbReference>
<dbReference type="InterPro" id="IPR001789">
    <property type="entry name" value="Sig_transdc_resp-reg_receiver"/>
</dbReference>
<dbReference type="InterPro" id="IPR035965">
    <property type="entry name" value="PAS-like_dom_sf"/>
</dbReference>
<evidence type="ECO:0000256" key="5">
    <source>
        <dbReference type="ARBA" id="ARBA00022679"/>
    </source>
</evidence>
<dbReference type="InterPro" id="IPR036890">
    <property type="entry name" value="HATPase_C_sf"/>
</dbReference>
<keyword evidence="8" id="KW-0067">ATP-binding</keyword>
<dbReference type="AlphaFoldDB" id="L0RC67"/>
<dbReference type="FunFam" id="1.10.287.130:FF:000002">
    <property type="entry name" value="Two-component osmosensing histidine kinase"/>
    <property type="match status" value="1"/>
</dbReference>
<dbReference type="PROSITE" id="PS50113">
    <property type="entry name" value="PAC"/>
    <property type="match status" value="1"/>
</dbReference>
<evidence type="ECO:0000256" key="2">
    <source>
        <dbReference type="ARBA" id="ARBA00004370"/>
    </source>
</evidence>
<keyword evidence="14" id="KW-1133">Transmembrane helix</keyword>
<evidence type="ECO:0000313" key="21">
    <source>
        <dbReference type="Proteomes" id="UP000010808"/>
    </source>
</evidence>
<dbReference type="EMBL" id="FO203522">
    <property type="protein sequence ID" value="CCO23790.1"/>
    <property type="molecule type" value="Genomic_DNA"/>
</dbReference>
<keyword evidence="21" id="KW-1185">Reference proteome</keyword>
<feature type="domain" description="Histidine kinase" evidence="15">
    <location>
        <begin position="505"/>
        <end position="726"/>
    </location>
</feature>
<dbReference type="InterPro" id="IPR000014">
    <property type="entry name" value="PAS"/>
</dbReference>
<dbReference type="SUPFAM" id="SSF52172">
    <property type="entry name" value="CheY-like"/>
    <property type="match status" value="2"/>
</dbReference>
<dbReference type="InterPro" id="IPR036097">
    <property type="entry name" value="HisK_dim/P_sf"/>
</dbReference>
<dbReference type="PROSITE" id="PS50885">
    <property type="entry name" value="HAMP"/>
    <property type="match status" value="1"/>
</dbReference>
<dbReference type="InterPro" id="IPR011006">
    <property type="entry name" value="CheY-like_superfamily"/>
</dbReference>
<evidence type="ECO:0000256" key="1">
    <source>
        <dbReference type="ARBA" id="ARBA00000085"/>
    </source>
</evidence>
<dbReference type="CDD" id="cd00082">
    <property type="entry name" value="HisKA"/>
    <property type="match status" value="1"/>
</dbReference>
<dbReference type="GO" id="GO:0016020">
    <property type="term" value="C:membrane"/>
    <property type="evidence" value="ECO:0007669"/>
    <property type="project" value="UniProtKB-SubCell"/>
</dbReference>
<evidence type="ECO:0000256" key="6">
    <source>
        <dbReference type="ARBA" id="ARBA00022741"/>
    </source>
</evidence>
<dbReference type="InterPro" id="IPR000700">
    <property type="entry name" value="PAS-assoc_C"/>
</dbReference>
<keyword evidence="9" id="KW-0902">Two-component regulatory system</keyword>
<feature type="transmembrane region" description="Helical" evidence="14">
    <location>
        <begin position="12"/>
        <end position="37"/>
    </location>
</feature>
<dbReference type="eggNOG" id="COG2205">
    <property type="taxonomic scope" value="Bacteria"/>
</dbReference>
<dbReference type="PROSITE" id="PS50110">
    <property type="entry name" value="RESPONSE_REGULATORY"/>
    <property type="match status" value="1"/>
</dbReference>
<evidence type="ECO:0000256" key="10">
    <source>
        <dbReference type="ARBA" id="ARBA00064003"/>
    </source>
</evidence>
<feature type="coiled-coil region" evidence="13">
    <location>
        <begin position="450"/>
        <end position="495"/>
    </location>
</feature>
<evidence type="ECO:0000256" key="4">
    <source>
        <dbReference type="ARBA" id="ARBA00022553"/>
    </source>
</evidence>
<evidence type="ECO:0000313" key="20">
    <source>
        <dbReference type="EMBL" id="CCO23790.1"/>
    </source>
</evidence>
<dbReference type="Proteomes" id="UP000010808">
    <property type="component" value="Chromosome"/>
</dbReference>
<gene>
    <name evidence="20" type="ORF">DESAM_21513</name>
</gene>
<feature type="domain" description="PAC" evidence="18">
    <location>
        <begin position="409"/>
        <end position="459"/>
    </location>
</feature>
<dbReference type="Gene3D" id="1.10.287.130">
    <property type="match status" value="1"/>
</dbReference>
<dbReference type="Pfam" id="PF00072">
    <property type="entry name" value="Response_reg"/>
    <property type="match status" value="1"/>
</dbReference>
<dbReference type="RefSeq" id="WP_015336393.1">
    <property type="nucleotide sequence ID" value="NC_020055.1"/>
</dbReference>
<dbReference type="HOGENOM" id="CLU_011850_0_0_7"/>
<evidence type="ECO:0000256" key="9">
    <source>
        <dbReference type="ARBA" id="ARBA00023012"/>
    </source>
</evidence>
<dbReference type="Pfam" id="PF00512">
    <property type="entry name" value="HisKA"/>
    <property type="match status" value="1"/>
</dbReference>
<dbReference type="PATRIC" id="fig|1121451.3.peg.1753"/>
<evidence type="ECO:0000259" key="19">
    <source>
        <dbReference type="PROSITE" id="PS50885"/>
    </source>
</evidence>
<dbReference type="Gene3D" id="3.30.565.10">
    <property type="entry name" value="Histidine kinase-like ATPase, C-terminal domain"/>
    <property type="match status" value="1"/>
</dbReference>
<sequence length="1005" mass="111340">MKKTTSYRLSTLVAAAICGIAIVTALALGGVFSYSYVKSLKSEFCDRVKAEGEEYSLEVYSFLHRAMARLGELSRDNSIRVTMMLGVDYPLSEKLAEYDQIPAGIDYFILRKGDDKIFSSSSKAYNETLVRNALESAPFRRSFCPGMGGKFTTIFSVPIRSRSEIVGSAACLVDIAGTGIDASIENTVGGKLILFEEGRAYDLLNGDELTVTFEEDIEAHMVNARLGADLEGVLFKSALVPGLSYFVSNERLDSSLYRTFWLLMPLFVAVIGLSIVLSLFISNKLSKPLRLLTASAEDVSNGLDASLLERDSRLYEINALSNSLSSMLESLRRTKGLEQYQFFFDNVGDLVCITDIDGLFLEVNSRVESHLGYNHAEFLQKTFYELVPAYERQSLRGVLNALFAGSGTESFECPMLTKSGVVVHSEVRARKIEYRGKDVLLSVVRDVTDRKRDEEELQRYASELLNAKEVEERNSAHMSETLKKLEDAMARAEVASRTKSEFLAQMSHEIRTPMNSILGMADMLSETSLTSEQESYVTIFRDSGKALMSLINDILDLSKIESGKLALENTRFDIDKLVDEAAGIMSVSAWKKGLYFACHVAPSTPSLFMGDPTRIKQIIVNLLSNAIKFTASGTVHLEISSSFIEGDRVLINLTVRDTGIGINEDKVKVIFDNFVQADSSTTRKYGGTGLGLSITRNLVELMGGNISVRNLDSGGAEFRAEIVVGKVDDVGPGAAKIRAALLDREIMVIDENPLVRSYICNCLNEWGAKCTHAGDYSFACVQNDNCRSNAELVIVSDKLGEEDGLSEVEAIKARMNISDLKLCTLSTSPGDSSNRPEINKLFGVKGSVRWPVTRGALQRAMIDIYQKDIAEVPSDKDEPELPPLRILVAEDSGNNRMLLDFYLKDTPFRLTYASTGVEAVDFYKRHNFDLVLMDMLMPEKNGYEATREIRMYENSKGYPETPIVALTATIYAEDKENCIDAGCTDYMPKPIKKITLIKTILKYCS</sequence>
<dbReference type="Pfam" id="PF00989">
    <property type="entry name" value="PAS"/>
    <property type="match status" value="1"/>
</dbReference>
<dbReference type="FunFam" id="3.30.565.10:FF:000010">
    <property type="entry name" value="Sensor histidine kinase RcsC"/>
    <property type="match status" value="1"/>
</dbReference>
<evidence type="ECO:0000259" key="18">
    <source>
        <dbReference type="PROSITE" id="PS50113"/>
    </source>
</evidence>
<reference evidence="20 21" key="1">
    <citation type="submission" date="2012-10" db="EMBL/GenBank/DDBJ databases">
        <authorList>
            <person name="Genoscope - CEA"/>
        </authorList>
    </citation>
    <scope>NUCLEOTIDE SEQUENCE [LARGE SCALE GENOMIC DNA]</scope>
    <source>
        <strain evidence="21">AM13 / DSM 14728</strain>
    </source>
</reference>
<name>L0RC67_9BACT</name>
<dbReference type="STRING" id="1121451.DESAM_21513"/>
<organism evidence="20 21">
    <name type="scientific">Maridesulfovibrio hydrothermalis AM13 = DSM 14728</name>
    <dbReference type="NCBI Taxonomy" id="1121451"/>
    <lineage>
        <taxon>Bacteria</taxon>
        <taxon>Pseudomonadati</taxon>
        <taxon>Thermodesulfobacteriota</taxon>
        <taxon>Desulfovibrionia</taxon>
        <taxon>Desulfovibrionales</taxon>
        <taxon>Desulfovibrionaceae</taxon>
        <taxon>Maridesulfovibrio</taxon>
    </lineage>
</organism>
<keyword evidence="14" id="KW-0472">Membrane</keyword>